<keyword evidence="4" id="KW-1185">Reference proteome</keyword>
<reference evidence="4" key="1">
    <citation type="submission" date="2017-03" db="EMBL/GenBank/DDBJ databases">
        <authorList>
            <person name="Monnet C."/>
        </authorList>
    </citation>
    <scope>NUCLEOTIDE SEQUENCE [LARGE SCALE GENOMIC DNA]</scope>
    <source>
        <strain evidence="4">P10</strain>
    </source>
</reference>
<organism evidence="3 4">
    <name type="scientific">Brevibacterium antiquum</name>
    <dbReference type="NCBI Taxonomy" id="234835"/>
    <lineage>
        <taxon>Bacteria</taxon>
        <taxon>Bacillati</taxon>
        <taxon>Actinomycetota</taxon>
        <taxon>Actinomycetes</taxon>
        <taxon>Micrococcales</taxon>
        <taxon>Brevibacteriaceae</taxon>
        <taxon>Brevibacterium</taxon>
    </lineage>
</organism>
<feature type="region of interest" description="Disordered" evidence="1">
    <location>
        <begin position="371"/>
        <end position="392"/>
    </location>
</feature>
<evidence type="ECO:0000313" key="4">
    <source>
        <dbReference type="Proteomes" id="UP000234342"/>
    </source>
</evidence>
<dbReference type="PROSITE" id="PS51688">
    <property type="entry name" value="ICA"/>
    <property type="match status" value="1"/>
</dbReference>
<dbReference type="InterPro" id="IPR013783">
    <property type="entry name" value="Ig-like_fold"/>
</dbReference>
<evidence type="ECO:0000259" key="2">
    <source>
        <dbReference type="PROSITE" id="PS51688"/>
    </source>
</evidence>
<protein>
    <recommendedName>
        <fullName evidence="2">Peptidase S74 domain-containing protein</fullName>
    </recommendedName>
</protein>
<name>A0A2H1INN8_9MICO</name>
<dbReference type="InterPro" id="IPR030392">
    <property type="entry name" value="S74_ICA"/>
</dbReference>
<dbReference type="RefSeq" id="WP_101642319.1">
    <property type="nucleotide sequence ID" value="NZ_FXZE01000003.1"/>
</dbReference>
<dbReference type="Gene3D" id="2.60.40.10">
    <property type="entry name" value="Immunoglobulins"/>
    <property type="match status" value="1"/>
</dbReference>
<dbReference type="Proteomes" id="UP000234342">
    <property type="component" value="Unassembled WGS sequence"/>
</dbReference>
<dbReference type="EMBL" id="FXZE01000003">
    <property type="protein sequence ID" value="SMX76837.1"/>
    <property type="molecule type" value="Genomic_DNA"/>
</dbReference>
<feature type="domain" description="Peptidase S74" evidence="2">
    <location>
        <begin position="1581"/>
        <end position="1700"/>
    </location>
</feature>
<evidence type="ECO:0000256" key="1">
    <source>
        <dbReference type="SAM" id="MobiDB-lite"/>
    </source>
</evidence>
<dbReference type="Gene3D" id="2.60.120.260">
    <property type="entry name" value="Galactose-binding domain-like"/>
    <property type="match status" value="1"/>
</dbReference>
<sequence length="1704" mass="182058">MDFRFVAYDPQTGAKLYQLPRANSVNIGDTFGTRGTLELTYSAKAVNARDLPTFLEVQAEVTFDEGHNWAPAGPSLLRLSGEHEDTDQAGMRTLRFVGREWVLGKARVGNGDLELIDGKRPFYQASPGQILRTLILEAQDRGAADGIEIGNFTAAKDSSGKAWAKVATIYYSPGLPIGSVLENLVEQGMCDYRMNGRTIELFDPETTMGRDLTTGNNPVRVHGAVTEAPVKYTLEDLANSALLMGDEGFELEVDNPTAPDDYGRLEVTIEQGGVSDNGTARLMVDEALHRGSREVREITRSQSAAGAAFLPFRDYRVGDYVQVHTGGEWERYRVREIQLARDGQEWTIHTVINDRLQELLLKLAKRTSGIVNGSTGSGGDGTQPTPPAKPGIEPAAPEGLVIDQQVYLDRQGIARGQITAGWGSVTESTKGTAVEIGGYELWWRRNETQETWTRVAVTDGSTSVNHSPVVLTDTFGNAMEYQWRVRAIAEASTRPGPFSDVVTLTMTQDTEPPNVPSLPTVTTDLRIVTVDVDGLDEFGEAMPVDFDHTRIYFAPAEDMVGAEQVGTLTQPGSWNSGSMTPDAPVWVAVSAVDHVGNESAMTPAQSVTPRKLVDDDSIRDELTGIDDKINTAVDDLNQAIENVIVDANGITTYWLPTAPDETTDPKPKTGDLWFDTSTAGKNKLHRFDGVSWTSAADERIDTIKDAQDQFGQDITDAERRAEDARNALADSIDQTIQQARGDLAADIDRVRTSVDGKSTITQSTSTPPNQYSGAVGDIWEIMSSMGSGGRSVSRWRWNGAVWVSNLIGDTVLGNVDAAKIGTGYLDARRIEAGSVTADKILVGGAGNLLTNSTFIGEMAGWSPLYDAVVETYGGPTDEPVVTFAATDYALAPYLGGLDTDASGSFSPDLAAVQSDRTYSASVWARSDKPLPGGILRIGGRLRKLGTSDLSWADPAQITRWDDTPADTWVKLDGEWTIPDGFNRLAFGLRVNAGAPVGAKVSFSAPVLLPMTGATLIEDGAITTDKVAANAIEANNVAANAIEANAIAAGAIEARHITASKILADAVLVGGSVGSTLIEDGAITTGKIATGAITAESGVVGSLSAGDITVGEMSGDHIEAGTITADKLLVGSLEELAPSPAVHGSDWELGSGASFFGWSAAYDGVGLQLPSGSRALGPYRSTNPGRSVQAEAWVGQYSGLTGDVNLNVRLYFYDRDRIYLSSLLAATGLGAVSGSAVAPSDAVYVRIGLLPTASFDEGWLSVRDMHGRPQVGATLIEDGAITTDKILANAITAGKIAALAIEADHISANAITADKINAGAIDGKLITGARIRTAASGRRTELDVEGLKSYDSSGNTVLTTQTSDGSISMKGALRQTSKGITIEVGDNYQGGGPAIQWQDSSIYNYPPGVVYSEDTDEPDKMRTLIQGPGVTDGNSYLNLMERGDGFELRTWKGTGSSHEDWRVQASMADNLMRIGSSTNDAPYMYFKRGAGDTGTAWIGYRHPTNAGFTSLAMRDRYAWLGSRDSHGDLVGSLYATADGSGINSGSRDLTFNFARMYLPYVDAGSNASPLGRIDGQLVSMGSARKFKLVEEPIESTIESFEDKLLSVEPKTWIDRRAAELYAKHQTAIENGDDPGDILRGSGSLDRVPGVVAEDLEAAGLSMFVGYEDGEPEWVLYDRIAPALIPIIRRLRDRVDALETKLGETA</sequence>
<dbReference type="GO" id="GO:0005975">
    <property type="term" value="P:carbohydrate metabolic process"/>
    <property type="evidence" value="ECO:0007669"/>
    <property type="project" value="UniProtKB-ARBA"/>
</dbReference>
<gene>
    <name evidence="3" type="ORF">BANT10_01140</name>
</gene>
<accession>A0A2H1INN8</accession>
<proteinExistence type="predicted"/>
<evidence type="ECO:0000313" key="3">
    <source>
        <dbReference type="EMBL" id="SMX76837.1"/>
    </source>
</evidence>